<evidence type="ECO:0000313" key="2">
    <source>
        <dbReference type="Proteomes" id="UP000324800"/>
    </source>
</evidence>
<reference evidence="1 2" key="1">
    <citation type="submission" date="2019-03" db="EMBL/GenBank/DDBJ databases">
        <title>Single cell metagenomics reveals metabolic interactions within the superorganism composed of flagellate Streblomastix strix and complex community of Bacteroidetes bacteria on its surface.</title>
        <authorList>
            <person name="Treitli S.C."/>
            <person name="Kolisko M."/>
            <person name="Husnik F."/>
            <person name="Keeling P."/>
            <person name="Hampl V."/>
        </authorList>
    </citation>
    <scope>NUCLEOTIDE SEQUENCE [LARGE SCALE GENOMIC DNA]</scope>
    <source>
        <strain evidence="1">ST1C</strain>
    </source>
</reference>
<protein>
    <recommendedName>
        <fullName evidence="3">SPRY domain-containing protein</fullName>
    </recommendedName>
</protein>
<evidence type="ECO:0008006" key="3">
    <source>
        <dbReference type="Google" id="ProtNLM"/>
    </source>
</evidence>
<dbReference type="Proteomes" id="UP000324800">
    <property type="component" value="Unassembled WGS sequence"/>
</dbReference>
<name>A0A5J4VE91_9EUKA</name>
<evidence type="ECO:0000313" key="1">
    <source>
        <dbReference type="EMBL" id="KAA6380898.1"/>
    </source>
</evidence>
<dbReference type="EMBL" id="SNRW01007649">
    <property type="protein sequence ID" value="KAA6380898.1"/>
    <property type="molecule type" value="Genomic_DNA"/>
</dbReference>
<comment type="caution">
    <text evidence="1">The sequence shown here is derived from an EMBL/GenBank/DDBJ whole genome shotgun (WGS) entry which is preliminary data.</text>
</comment>
<accession>A0A5J4VE91</accession>
<dbReference type="AlphaFoldDB" id="A0A5J4VE91"/>
<organism evidence="1 2">
    <name type="scientific">Streblomastix strix</name>
    <dbReference type="NCBI Taxonomy" id="222440"/>
    <lineage>
        <taxon>Eukaryota</taxon>
        <taxon>Metamonada</taxon>
        <taxon>Preaxostyla</taxon>
        <taxon>Oxymonadida</taxon>
        <taxon>Streblomastigidae</taxon>
        <taxon>Streblomastix</taxon>
    </lineage>
</organism>
<proteinExistence type="predicted"/>
<gene>
    <name evidence="1" type="ORF">EZS28_023573</name>
</gene>
<sequence>MDRLSDYNVVGSLLGLGEFILLEILCEMEIPQDAQQFLVLCRKTFKLLIHPRFMRIIQSIIEIQPIFIIKEFRLGRSDQNIFIHSDEIDNCTIAMNPVIIEGIVKIQIMFDNNEGWGSCIGIADASCSFAAGDGPGDYENRFKTVGYYSHGCFDHIITSETKGNQKYEDGQRIAVEVDMTTVPRKATFFVDDIEQPNFVIGIPEAVRFWVYTYNKSSSFSIIRFERLIKSTSQGVYGSKELQWGKERE</sequence>